<keyword evidence="2" id="KW-1003">Cell membrane</keyword>
<feature type="transmembrane region" description="Helical" evidence="6">
    <location>
        <begin position="12"/>
        <end position="31"/>
    </location>
</feature>
<gene>
    <name evidence="8" type="ORF">FPD46_05640</name>
</gene>
<keyword evidence="5 6" id="KW-0472">Membrane</keyword>
<feature type="transmembrane region" description="Helical" evidence="6">
    <location>
        <begin position="180"/>
        <end position="200"/>
    </location>
</feature>
<dbReference type="AlphaFoldDB" id="A0A5C7DNS8"/>
<evidence type="ECO:0000256" key="4">
    <source>
        <dbReference type="ARBA" id="ARBA00022989"/>
    </source>
</evidence>
<dbReference type="PANTHER" id="PTHR30619">
    <property type="entry name" value="DNA INTERNALIZATION/COMPETENCE PROTEIN COMEC/REC2"/>
    <property type="match status" value="1"/>
</dbReference>
<organism evidence="8 9">
    <name type="scientific">Campylobacter peloridis</name>
    <dbReference type="NCBI Taxonomy" id="488546"/>
    <lineage>
        <taxon>Bacteria</taxon>
        <taxon>Pseudomonadati</taxon>
        <taxon>Campylobacterota</taxon>
        <taxon>Epsilonproteobacteria</taxon>
        <taxon>Campylobacterales</taxon>
        <taxon>Campylobacteraceae</taxon>
        <taxon>Campylobacter</taxon>
    </lineage>
</organism>
<evidence type="ECO:0000256" key="6">
    <source>
        <dbReference type="SAM" id="Phobius"/>
    </source>
</evidence>
<reference evidence="8 9" key="1">
    <citation type="submission" date="2019-07" db="EMBL/GenBank/DDBJ databases">
        <title>Rapid identification of Enteric Bacteria from Whole Genome Sequences (WGS) using Average Nucleotide Identity (ANI).</title>
        <authorList>
            <person name="Lane C."/>
        </authorList>
    </citation>
    <scope>NUCLEOTIDE SEQUENCE [LARGE SCALE GENOMIC DNA]</scope>
    <source>
        <strain evidence="8 9">2016D-0250</strain>
    </source>
</reference>
<dbReference type="PANTHER" id="PTHR30619:SF7">
    <property type="entry name" value="BETA-LACTAMASE DOMAIN PROTEIN"/>
    <property type="match status" value="1"/>
</dbReference>
<comment type="caution">
    <text evidence="8">The sequence shown here is derived from an EMBL/GenBank/DDBJ whole genome shotgun (WGS) entry which is preliminary data.</text>
</comment>
<protein>
    <submittedName>
        <fullName evidence="8">ComEC/Rec2 family competence protein</fullName>
    </submittedName>
</protein>
<evidence type="ECO:0000259" key="7">
    <source>
        <dbReference type="Pfam" id="PF03772"/>
    </source>
</evidence>
<feature type="transmembrane region" description="Helical" evidence="6">
    <location>
        <begin position="212"/>
        <end position="229"/>
    </location>
</feature>
<feature type="transmembrane region" description="Helical" evidence="6">
    <location>
        <begin position="336"/>
        <end position="357"/>
    </location>
</feature>
<dbReference type="Pfam" id="PF03772">
    <property type="entry name" value="Competence"/>
    <property type="match status" value="1"/>
</dbReference>
<evidence type="ECO:0000256" key="5">
    <source>
        <dbReference type="ARBA" id="ARBA00023136"/>
    </source>
</evidence>
<dbReference type="InterPro" id="IPR004477">
    <property type="entry name" value="ComEC_N"/>
</dbReference>
<name>A0A5C7DNS8_9BACT</name>
<comment type="subcellular location">
    <subcellularLocation>
        <location evidence="1">Cell membrane</location>
        <topology evidence="1">Multi-pass membrane protein</topology>
    </subcellularLocation>
</comment>
<feature type="transmembrane region" description="Helical" evidence="6">
    <location>
        <begin position="385"/>
        <end position="418"/>
    </location>
</feature>
<dbReference type="EMBL" id="VOWB01000048">
    <property type="protein sequence ID" value="TXE81306.1"/>
    <property type="molecule type" value="Genomic_DNA"/>
</dbReference>
<evidence type="ECO:0000313" key="9">
    <source>
        <dbReference type="Proteomes" id="UP000321310"/>
    </source>
</evidence>
<accession>A0A5C7DNS8</accession>
<dbReference type="Proteomes" id="UP000321310">
    <property type="component" value="Unassembled WGS sequence"/>
</dbReference>
<feature type="transmembrane region" description="Helical" evidence="6">
    <location>
        <begin position="260"/>
        <end position="293"/>
    </location>
</feature>
<evidence type="ECO:0000313" key="8">
    <source>
        <dbReference type="EMBL" id="TXE81306.1"/>
    </source>
</evidence>
<dbReference type="GO" id="GO:0005886">
    <property type="term" value="C:plasma membrane"/>
    <property type="evidence" value="ECO:0007669"/>
    <property type="project" value="UniProtKB-SubCell"/>
</dbReference>
<keyword evidence="4 6" id="KW-1133">Transmembrane helix</keyword>
<sequence length="419" mass="50088">MKIKFSINYAYREFFILLLCFFITFCFNLIYEYKKYQNFKITKHLFLKENIILSSQNKTTKKGKHYQILKVKNNNFIFYTANYSDLKFNKNDILSLRIITKNISFKDYLSKSFFVPSYDFNKSINNFNENKIKNYFLSQHTNEKIKEFYGALFFAQSVSKELRNDVNFYGVAHLIAISGYHLGLLFSFCFFILNPLYAFFQKRYFPYRSLKLDISIFAFMLLISYIFIIDFTPSYTRALCMALFGFYLFSRNIKILSFKFLFLSVAFCISIFPKLLFSIGFLFSILGVFYIYLYLYHFKKYFSNYIHIILLNFWTFLAMIIPVLHFFPLLSLQQFLAIPLSLIFIIFYPLVLLLHIFSYGNLLDTFLLNFFAIKSYSIDFTINNIYFILYLILSFLAIFNKYLALFVISLGLIPFIFLI</sequence>
<evidence type="ECO:0000256" key="2">
    <source>
        <dbReference type="ARBA" id="ARBA00022475"/>
    </source>
</evidence>
<evidence type="ECO:0000256" key="3">
    <source>
        <dbReference type="ARBA" id="ARBA00022692"/>
    </source>
</evidence>
<feature type="domain" description="ComEC/Rec2-related protein" evidence="7">
    <location>
        <begin position="156"/>
        <end position="418"/>
    </location>
</feature>
<dbReference type="InterPro" id="IPR052159">
    <property type="entry name" value="Competence_DNA_uptake"/>
</dbReference>
<feature type="transmembrane region" description="Helical" evidence="6">
    <location>
        <begin position="305"/>
        <end position="324"/>
    </location>
</feature>
<keyword evidence="3 6" id="KW-0812">Transmembrane</keyword>
<dbReference type="RefSeq" id="WP_147575704.1">
    <property type="nucleotide sequence ID" value="NZ_VOWB01000048.1"/>
</dbReference>
<evidence type="ECO:0000256" key="1">
    <source>
        <dbReference type="ARBA" id="ARBA00004651"/>
    </source>
</evidence>
<proteinExistence type="predicted"/>